<name>A0A0F9RQK0_9ZZZZ</name>
<dbReference type="InterPro" id="IPR036465">
    <property type="entry name" value="vWFA_dom_sf"/>
</dbReference>
<protein>
    <recommendedName>
        <fullName evidence="2">VWFA domain-containing protein</fullName>
    </recommendedName>
</protein>
<dbReference type="EMBL" id="LAZR01002653">
    <property type="protein sequence ID" value="KKN27256.1"/>
    <property type="molecule type" value="Genomic_DNA"/>
</dbReference>
<reference evidence="1" key="1">
    <citation type="journal article" date="2015" name="Nature">
        <title>Complex archaea that bridge the gap between prokaryotes and eukaryotes.</title>
        <authorList>
            <person name="Spang A."/>
            <person name="Saw J.H."/>
            <person name="Jorgensen S.L."/>
            <person name="Zaremba-Niedzwiedzka K."/>
            <person name="Martijn J."/>
            <person name="Lind A.E."/>
            <person name="van Eijk R."/>
            <person name="Schleper C."/>
            <person name="Guy L."/>
            <person name="Ettema T.J."/>
        </authorList>
    </citation>
    <scope>NUCLEOTIDE SEQUENCE</scope>
</reference>
<comment type="caution">
    <text evidence="1">The sequence shown here is derived from an EMBL/GenBank/DDBJ whole genome shotgun (WGS) entry which is preliminary data.</text>
</comment>
<evidence type="ECO:0000313" key="1">
    <source>
        <dbReference type="EMBL" id="KKN27256.1"/>
    </source>
</evidence>
<sequence>MLKKKKESHVAFLLDQTGSMESCKGDTIGGFNNFLKEQKEKKGDSLKFSLTLFNSAKVEKRYVGVDIKKVKKLDDKNYIPLYLTPLWDAVGNTIQEFPRDKDMFFIILTDGYENFSKEFKANAVKRLITDKEKNFGWKFLYLGADLGSFHDAQSVGIGLHFKVDKSNMRQTYACVSQSVSGYRDTGDIKYGDKK</sequence>
<proteinExistence type="predicted"/>
<organism evidence="1">
    <name type="scientific">marine sediment metagenome</name>
    <dbReference type="NCBI Taxonomy" id="412755"/>
    <lineage>
        <taxon>unclassified sequences</taxon>
        <taxon>metagenomes</taxon>
        <taxon>ecological metagenomes</taxon>
    </lineage>
</organism>
<accession>A0A0F9RQK0</accession>
<gene>
    <name evidence="1" type="ORF">LCGC14_0866340</name>
</gene>
<dbReference type="SUPFAM" id="SSF53300">
    <property type="entry name" value="vWA-like"/>
    <property type="match status" value="1"/>
</dbReference>
<evidence type="ECO:0008006" key="2">
    <source>
        <dbReference type="Google" id="ProtNLM"/>
    </source>
</evidence>
<dbReference type="AlphaFoldDB" id="A0A0F9RQK0"/>
<dbReference type="Gene3D" id="3.40.50.410">
    <property type="entry name" value="von Willebrand factor, type A domain"/>
    <property type="match status" value="1"/>
</dbReference>